<evidence type="ECO:0000256" key="2">
    <source>
        <dbReference type="ARBA" id="ARBA00022515"/>
    </source>
</evidence>
<dbReference type="PANTHER" id="PTHR30153">
    <property type="entry name" value="REPLICATIVE DNA HELICASE DNAB"/>
    <property type="match status" value="1"/>
</dbReference>
<dbReference type="InterPro" id="IPR016136">
    <property type="entry name" value="DNA_helicase_N/primase_C"/>
</dbReference>
<dbReference type="Pfam" id="PF00772">
    <property type="entry name" value="DnaB"/>
    <property type="match status" value="1"/>
</dbReference>
<dbReference type="InterPro" id="IPR007694">
    <property type="entry name" value="DNA_helicase_DnaB-like_C"/>
</dbReference>
<evidence type="ECO:0000256" key="9">
    <source>
        <dbReference type="ARBA" id="ARBA00023125"/>
    </source>
</evidence>
<dbReference type="GO" id="GO:0005524">
    <property type="term" value="F:ATP binding"/>
    <property type="evidence" value="ECO:0007669"/>
    <property type="project" value="UniProtKB-UniRule"/>
</dbReference>
<keyword evidence="16" id="KW-0150">Chloroplast</keyword>
<comment type="function">
    <text evidence="13">The main replicative DNA helicase, it participates in initiation and elongation during chromosome replication. Travels ahead of the DNA replisome, separating dsDNA into templates for DNA synthesis. A processive ATP-dependent 5'-3' DNA helicase it has DNA-dependent ATPase activity.</text>
</comment>
<dbReference type="SUPFAM" id="SSF51294">
    <property type="entry name" value="Hedgehog/intein (Hint) domain"/>
    <property type="match status" value="1"/>
</dbReference>
<evidence type="ECO:0000256" key="11">
    <source>
        <dbReference type="ARBA" id="ARBA00044940"/>
    </source>
</evidence>
<sequence>MTTNHYIKKYYTQLPPQHNLIEEILLGGIITNFNVLTLAKLGLEIKHFAINSNQLIYTIIIQIYKKYKYVNSIVLINTLWEINILHEVGGIQKILNLIKQGQTFLPIFTENNIIKYYIDTVKDKYFRRLLIQYGYFIIKLAHINHVSNHTISLKADKYLNQLGNFLKKHESQEVPTILTNFLLNLKTNQIIDHEQGLISGFTELDQITGGFKNSDLIIVAGRPSMGKTSFALSIISNIIQLSSSNTKIKIGIFSLETSTKQILYKLLSITAQIPLKKLLTGQINENEWITIQKTSKHIINSISYIDDTANLCIDHLHSKTKLLKNKQTKINLIVIDYLQLIQSQKTYSGSRTEELAIITRSLKILAKDLHIPIIVLSQLNRNVENRVNKKPLLSDLRESGCISSNNYLITNQKLSLYFDIYHPIKHILNINLTSLNKYQIVSKIQQYTYVIYSYIKNELTHNHTVLTRRGWKKNDSFKYYELTQHKNYQNYQQKLYYNAVKSIKLSKKEIVYDVENNEDKSFHSNNKLILHNSIEQDADLVLLLYREAYYNYNTQNTTDVIIAKHRNGRTGTAQLNFDTELATFENKNNEPIQYK</sequence>
<keyword evidence="7 13" id="KW-0347">Helicase</keyword>
<evidence type="ECO:0000259" key="15">
    <source>
        <dbReference type="Pfam" id="PF03796"/>
    </source>
</evidence>
<keyword evidence="8 13" id="KW-0067">ATP-binding</keyword>
<evidence type="ECO:0000256" key="1">
    <source>
        <dbReference type="ARBA" id="ARBA00008428"/>
    </source>
</evidence>
<dbReference type="GO" id="GO:0043139">
    <property type="term" value="F:5'-3' DNA helicase activity"/>
    <property type="evidence" value="ECO:0007669"/>
    <property type="project" value="UniProtKB-EC"/>
</dbReference>
<dbReference type="InterPro" id="IPR007692">
    <property type="entry name" value="DNA_helicase_DnaB"/>
</dbReference>
<dbReference type="InterPro" id="IPR036185">
    <property type="entry name" value="DNA_heli_DnaB-like_N_sf"/>
</dbReference>
<evidence type="ECO:0000256" key="5">
    <source>
        <dbReference type="ARBA" id="ARBA00022741"/>
    </source>
</evidence>
<dbReference type="GO" id="GO:0016787">
    <property type="term" value="F:hydrolase activity"/>
    <property type="evidence" value="ECO:0007669"/>
    <property type="project" value="UniProtKB-KW"/>
</dbReference>
<gene>
    <name evidence="16" type="primary">dnaB</name>
</gene>
<evidence type="ECO:0000259" key="14">
    <source>
        <dbReference type="Pfam" id="PF00772"/>
    </source>
</evidence>
<proteinExistence type="inferred from homology"/>
<accession>A0A8K1YUH4</accession>
<feature type="domain" description="SF4 helicase" evidence="15">
    <location>
        <begin position="196"/>
        <end position="586"/>
    </location>
</feature>
<evidence type="ECO:0000256" key="7">
    <source>
        <dbReference type="ARBA" id="ARBA00022806"/>
    </source>
</evidence>
<evidence type="ECO:0000256" key="12">
    <source>
        <dbReference type="ARBA" id="ARBA00048954"/>
    </source>
</evidence>
<keyword evidence="10" id="KW-0413">Isomerase</keyword>
<keyword evidence="2 13" id="KW-0639">Primosome</keyword>
<dbReference type="PANTHER" id="PTHR30153:SF2">
    <property type="entry name" value="REPLICATIVE DNA HELICASE"/>
    <property type="match status" value="1"/>
</dbReference>
<keyword evidence="3 13" id="KW-0235">DNA replication</keyword>
<dbReference type="Gene3D" id="1.10.860.10">
    <property type="entry name" value="DNAb Helicase, Chain A"/>
    <property type="match status" value="1"/>
</dbReference>
<dbReference type="GO" id="GO:0003677">
    <property type="term" value="F:DNA binding"/>
    <property type="evidence" value="ECO:0007669"/>
    <property type="project" value="UniProtKB-UniRule"/>
</dbReference>
<keyword evidence="9 13" id="KW-0238">DNA-binding</keyword>
<dbReference type="SUPFAM" id="SSF48024">
    <property type="entry name" value="N-terminal domain of DnaB helicase"/>
    <property type="match status" value="1"/>
</dbReference>
<dbReference type="GO" id="GO:0006269">
    <property type="term" value="P:DNA replication, synthesis of primer"/>
    <property type="evidence" value="ECO:0007669"/>
    <property type="project" value="UniProtKB-UniRule"/>
</dbReference>
<dbReference type="InterPro" id="IPR007693">
    <property type="entry name" value="DNA_helicase_DnaB-like_N"/>
</dbReference>
<keyword evidence="16" id="KW-0934">Plastid</keyword>
<evidence type="ECO:0000256" key="8">
    <source>
        <dbReference type="ARBA" id="ARBA00022840"/>
    </source>
</evidence>
<dbReference type="Pfam" id="PF03796">
    <property type="entry name" value="DnaB_C"/>
    <property type="match status" value="1"/>
</dbReference>
<name>A0A8K1YUH4_9FLOR</name>
<dbReference type="SUPFAM" id="SSF52540">
    <property type="entry name" value="P-loop containing nucleoside triphosphate hydrolases"/>
    <property type="match status" value="1"/>
</dbReference>
<dbReference type="AlphaFoldDB" id="A0A8K1YUH4"/>
<comment type="catalytic activity">
    <reaction evidence="12 13">
        <text>ATP + H2O = ADP + phosphate + H(+)</text>
        <dbReference type="Rhea" id="RHEA:13065"/>
        <dbReference type="ChEBI" id="CHEBI:15377"/>
        <dbReference type="ChEBI" id="CHEBI:15378"/>
        <dbReference type="ChEBI" id="CHEBI:30616"/>
        <dbReference type="ChEBI" id="CHEBI:43474"/>
        <dbReference type="ChEBI" id="CHEBI:456216"/>
        <dbReference type="EC" id="5.6.2.3"/>
    </reaction>
</comment>
<keyword evidence="4" id="KW-0677">Repeat</keyword>
<evidence type="ECO:0000256" key="4">
    <source>
        <dbReference type="ARBA" id="ARBA00022737"/>
    </source>
</evidence>
<evidence type="ECO:0000256" key="13">
    <source>
        <dbReference type="RuleBase" id="RU362085"/>
    </source>
</evidence>
<dbReference type="InterPro" id="IPR036844">
    <property type="entry name" value="Hint_dom_sf"/>
</dbReference>
<protein>
    <recommendedName>
        <fullName evidence="13">Replicative DNA helicase</fullName>
        <ecNumber evidence="13">5.6.2.3</ecNumber>
    </recommendedName>
</protein>
<evidence type="ECO:0000256" key="3">
    <source>
        <dbReference type="ARBA" id="ARBA00022705"/>
    </source>
</evidence>
<dbReference type="EMBL" id="MK641509">
    <property type="protein sequence ID" value="UEQ12019.1"/>
    <property type="molecule type" value="Genomic_DNA"/>
</dbReference>
<organism evidence="16">
    <name type="scientific">Kumanoa mahlacensis</name>
    <dbReference type="NCBI Taxonomy" id="1196387"/>
    <lineage>
        <taxon>Eukaryota</taxon>
        <taxon>Rhodophyta</taxon>
        <taxon>Florideophyceae</taxon>
        <taxon>Nemaliophycidae</taxon>
        <taxon>Batrachospermales</taxon>
        <taxon>Batrachospermaceae</taxon>
        <taxon>Kumanoa</taxon>
    </lineage>
</organism>
<geneLocation type="chloroplast" evidence="16"/>
<dbReference type="InterPro" id="IPR027417">
    <property type="entry name" value="P-loop_NTPase"/>
</dbReference>
<comment type="similarity">
    <text evidence="1 13">Belongs to the helicase family. DnaB subfamily.</text>
</comment>
<keyword evidence="5 13" id="KW-0547">Nucleotide-binding</keyword>
<dbReference type="GO" id="GO:0005829">
    <property type="term" value="C:cytosol"/>
    <property type="evidence" value="ECO:0007669"/>
    <property type="project" value="TreeGrafter"/>
</dbReference>
<dbReference type="Gene3D" id="3.40.50.300">
    <property type="entry name" value="P-loop containing nucleotide triphosphate hydrolases"/>
    <property type="match status" value="2"/>
</dbReference>
<dbReference type="CDD" id="cd00984">
    <property type="entry name" value="DnaB_C"/>
    <property type="match status" value="1"/>
</dbReference>
<evidence type="ECO:0000313" key="16">
    <source>
        <dbReference type="EMBL" id="UEQ12019.1"/>
    </source>
</evidence>
<evidence type="ECO:0000256" key="10">
    <source>
        <dbReference type="ARBA" id="ARBA00023235"/>
    </source>
</evidence>
<keyword evidence="6 13" id="KW-0378">Hydrolase</keyword>
<dbReference type="NCBIfam" id="TIGR00665">
    <property type="entry name" value="DnaB"/>
    <property type="match status" value="1"/>
</dbReference>
<comment type="function">
    <text evidence="11">The intein is an endonuclease.</text>
</comment>
<reference evidence="16" key="1">
    <citation type="submission" date="2019-03" db="EMBL/GenBank/DDBJ databases">
        <title>Phycologia Chloroplast and mitochondrial genomes of Kumanoa mahlacensis.</title>
        <authorList>
            <person name="Fang K."/>
        </authorList>
    </citation>
    <scope>NUCLEOTIDE SEQUENCE</scope>
    <source>
        <strain evidence="16">SAS-FKP1701</strain>
    </source>
</reference>
<evidence type="ECO:0000256" key="6">
    <source>
        <dbReference type="ARBA" id="ARBA00022801"/>
    </source>
</evidence>
<dbReference type="EC" id="5.6.2.3" evidence="13"/>
<feature type="domain" description="DNA helicase DnaB-like N-terminal" evidence="14">
    <location>
        <begin position="15"/>
        <end position="122"/>
    </location>
</feature>